<dbReference type="KEGG" id="gpi:GPICK_07865"/>
<dbReference type="HOGENOM" id="CLU_089475_6_3_7"/>
<dbReference type="STRING" id="345632.GPICK_07865"/>
<comment type="subcellular location">
    <subcellularLocation>
        <location evidence="2">Cytoplasm</location>
    </subcellularLocation>
</comment>
<dbReference type="InterPro" id="IPR015946">
    <property type="entry name" value="KH_dom-like_a/b"/>
</dbReference>
<dbReference type="PANTHER" id="PTHR33515:SF1">
    <property type="entry name" value="RIBOSOME-BINDING FACTOR A, CHLOROPLASTIC-RELATED"/>
    <property type="match status" value="1"/>
</dbReference>
<dbReference type="GO" id="GO:0030490">
    <property type="term" value="P:maturation of SSU-rRNA"/>
    <property type="evidence" value="ECO:0007669"/>
    <property type="project" value="UniProtKB-UniRule"/>
</dbReference>
<dbReference type="InterPro" id="IPR023799">
    <property type="entry name" value="RbfA_dom_sf"/>
</dbReference>
<dbReference type="PROSITE" id="PS01319">
    <property type="entry name" value="RBFA"/>
    <property type="match status" value="1"/>
</dbReference>
<dbReference type="Pfam" id="PF02033">
    <property type="entry name" value="RBFA"/>
    <property type="match status" value="1"/>
</dbReference>
<evidence type="ECO:0000256" key="1">
    <source>
        <dbReference type="ARBA" id="ARBA00022517"/>
    </source>
</evidence>
<dbReference type="GO" id="GO:0005829">
    <property type="term" value="C:cytosol"/>
    <property type="evidence" value="ECO:0007669"/>
    <property type="project" value="TreeGrafter"/>
</dbReference>
<protein>
    <recommendedName>
        <fullName evidence="2">Ribosome-binding factor A</fullName>
    </recommendedName>
</protein>
<sequence length="118" mass="13174">MHKRSDKVAEAIHELVSALLVKGLKDPRVGFVTITAVKVTDDLHLATIYYTVIGSDDEKKATRHGLASAVGFIRKEIGKSLRMKYVPDVVFKYDESIEYGSRIDKLLKEIGTTEGEHD</sequence>
<dbReference type="AlphaFoldDB" id="A0A0B5BGV2"/>
<dbReference type="InterPro" id="IPR000238">
    <property type="entry name" value="RbfA"/>
</dbReference>
<evidence type="ECO:0000313" key="4">
    <source>
        <dbReference type="Proteomes" id="UP000057609"/>
    </source>
</evidence>
<accession>A0A0B5BGV2</accession>
<keyword evidence="4" id="KW-1185">Reference proteome</keyword>
<evidence type="ECO:0000256" key="2">
    <source>
        <dbReference type="HAMAP-Rule" id="MF_00003"/>
    </source>
</evidence>
<dbReference type="HAMAP" id="MF_00003">
    <property type="entry name" value="RbfA"/>
    <property type="match status" value="1"/>
</dbReference>
<gene>
    <name evidence="2" type="primary">rbfA</name>
    <name evidence="3" type="ORF">GPICK_07865</name>
</gene>
<keyword evidence="2" id="KW-0963">Cytoplasm</keyword>
<comment type="function">
    <text evidence="2">One of several proteins that assist in the late maturation steps of the functional core of the 30S ribosomal subunit. Associates with free 30S ribosomal subunits (but not with 30S subunits that are part of 70S ribosomes or polysomes). Required for efficient processing of 16S rRNA. May interact with the 5'-terminal helix region of 16S rRNA.</text>
</comment>
<dbReference type="InterPro" id="IPR020053">
    <property type="entry name" value="Ribosome-bd_factorA_CS"/>
</dbReference>
<keyword evidence="1 2" id="KW-0690">Ribosome biogenesis</keyword>
<organism evidence="3 4">
    <name type="scientific">Geobacter pickeringii</name>
    <dbReference type="NCBI Taxonomy" id="345632"/>
    <lineage>
        <taxon>Bacteria</taxon>
        <taxon>Pseudomonadati</taxon>
        <taxon>Thermodesulfobacteriota</taxon>
        <taxon>Desulfuromonadia</taxon>
        <taxon>Geobacterales</taxon>
        <taxon>Geobacteraceae</taxon>
        <taxon>Geobacter</taxon>
    </lineage>
</organism>
<dbReference type="NCBIfam" id="TIGR00082">
    <property type="entry name" value="rbfA"/>
    <property type="match status" value="1"/>
</dbReference>
<dbReference type="NCBIfam" id="NF010388">
    <property type="entry name" value="PRK13815.1"/>
    <property type="match status" value="1"/>
</dbReference>
<dbReference type="Proteomes" id="UP000057609">
    <property type="component" value="Chromosome"/>
</dbReference>
<dbReference type="GO" id="GO:0043024">
    <property type="term" value="F:ribosomal small subunit binding"/>
    <property type="evidence" value="ECO:0007669"/>
    <property type="project" value="TreeGrafter"/>
</dbReference>
<proteinExistence type="inferred from homology"/>
<evidence type="ECO:0000313" key="3">
    <source>
        <dbReference type="EMBL" id="AJE03276.1"/>
    </source>
</evidence>
<name>A0A0B5BGV2_9BACT</name>
<dbReference type="SUPFAM" id="SSF89919">
    <property type="entry name" value="Ribosome-binding factor A, RbfA"/>
    <property type="match status" value="1"/>
</dbReference>
<dbReference type="PANTHER" id="PTHR33515">
    <property type="entry name" value="RIBOSOME-BINDING FACTOR A, CHLOROPLASTIC-RELATED"/>
    <property type="match status" value="1"/>
</dbReference>
<comment type="similarity">
    <text evidence="2">Belongs to the RbfA family.</text>
</comment>
<reference evidence="3 4" key="1">
    <citation type="journal article" date="2015" name="Genome Announc.">
        <title>Complete Genome of Geobacter pickeringii G13T, a Metal-Reducing Isolate from Sedimentary Kaolin Deposits.</title>
        <authorList>
            <person name="Badalamenti J.P."/>
            <person name="Bond D.R."/>
        </authorList>
    </citation>
    <scope>NUCLEOTIDE SEQUENCE [LARGE SCALE GENOMIC DNA]</scope>
    <source>
        <strain evidence="3 4">G13</strain>
    </source>
</reference>
<dbReference type="EMBL" id="CP009788">
    <property type="protein sequence ID" value="AJE03276.1"/>
    <property type="molecule type" value="Genomic_DNA"/>
</dbReference>
<dbReference type="RefSeq" id="WP_039741924.1">
    <property type="nucleotide sequence ID" value="NZ_CP009788.1"/>
</dbReference>
<dbReference type="OrthoDB" id="307788at2"/>
<comment type="subunit">
    <text evidence="2">Monomer. Binds 30S ribosomal subunits, but not 50S ribosomal subunits or 70S ribosomes.</text>
</comment>
<dbReference type="Gene3D" id="3.30.300.20">
    <property type="match status" value="1"/>
</dbReference>